<evidence type="ECO:0000256" key="1">
    <source>
        <dbReference type="SAM" id="MobiDB-lite"/>
    </source>
</evidence>
<feature type="compositionally biased region" description="Polar residues" evidence="1">
    <location>
        <begin position="324"/>
        <end position="346"/>
    </location>
</feature>
<feature type="region of interest" description="Disordered" evidence="1">
    <location>
        <begin position="1"/>
        <end position="29"/>
    </location>
</feature>
<feature type="compositionally biased region" description="Basic and acidic residues" evidence="1">
    <location>
        <begin position="438"/>
        <end position="449"/>
    </location>
</feature>
<feature type="compositionally biased region" description="Low complexity" evidence="1">
    <location>
        <begin position="302"/>
        <end position="313"/>
    </location>
</feature>
<sequence>MSDAWRSPDPGGPRGSDGDSTVFPAPGEKTVAQGLRPVVLRAGAASYAGARSLVGDLQLGEPWEVRSAGLSRRIGTRLTIPTTGRALSVARPLAEAMRLAAAPPAEVDPSTPPHPEPTNPAGSSSYRWFEPTGGGGQHDASGHRPQQSPPERQEPEPTGWPSPGVAVTRFAQLPRTTGTSTPALPDRPAVTASGASVASRVKPVGRGAVSGESHRPSASPTSERVPDSTAMAPQRDSVVADDQPTSVVPVRTARDLDPDLTSVAPSLGGATTDPPAPGVTRHGRLPTAPERAAGVQPRADRTSAAPSARSAPAAPEPLPDPVPISTQVTRRSTPTATSVPSLSSYSIVAPWGAFPTLGDSERAARARDGADGRSDAVRTEPARRSALGRRADSARAAAVGSSRLGGLPSAPPEKPAAESSEPARRDPARPDPAAPDPARPDPVRPDPPRPEAAAADAGDETDFTQIYQPRRPAPRLRPPGGHVGNDDRRAEAVASDDEASDGGRVDDAKPWAAEPPATDEEEQRDGEALYFVPDDERDGAHTGWARGLIAGALVATVAGVGAFIALNGKPATPPNPAPSASGSRSATLPPASTGAKPGVLAAVVVPGSDTPSSTRAVTYALEVESGAGVSATDVARKVGDVLRDSRGWQGLGEIHFEQVTPDRLRAGVKPEVRIVVAGSATAARLCAPTALEGGSTCATGSTAVIDANGWQRTAATYQGDPDGFRTYLINHAIGHVLGRAHAPCPSDGARALVMTPQIDDLQGCKPWPWPLAPDS</sequence>
<feature type="compositionally biased region" description="Basic and acidic residues" evidence="1">
    <location>
        <begin position="359"/>
        <end position="393"/>
    </location>
</feature>
<dbReference type="InterPro" id="IPR022603">
    <property type="entry name" value="DUF3152"/>
</dbReference>
<dbReference type="RefSeq" id="WP_277191466.1">
    <property type="nucleotide sequence ID" value="NZ_JAROAV010000021.1"/>
</dbReference>
<organism evidence="3 4">
    <name type="scientific">Luteipulveratus flavus</name>
    <dbReference type="NCBI Taxonomy" id="3031728"/>
    <lineage>
        <taxon>Bacteria</taxon>
        <taxon>Bacillati</taxon>
        <taxon>Actinomycetota</taxon>
        <taxon>Actinomycetes</taxon>
        <taxon>Micrococcales</taxon>
        <taxon>Dermacoccaceae</taxon>
        <taxon>Luteipulveratus</taxon>
    </lineage>
</organism>
<feature type="region of interest" description="Disordered" evidence="1">
    <location>
        <begin position="572"/>
        <end position="595"/>
    </location>
</feature>
<dbReference type="EMBL" id="JAROAV010000021">
    <property type="protein sequence ID" value="MDF8263824.1"/>
    <property type="molecule type" value="Genomic_DNA"/>
</dbReference>
<name>A0ABT6C4F1_9MICO</name>
<feature type="region of interest" description="Disordered" evidence="1">
    <location>
        <begin position="100"/>
        <end position="525"/>
    </location>
</feature>
<dbReference type="Pfam" id="PF11350">
    <property type="entry name" value="DUF3152"/>
    <property type="match status" value="1"/>
</dbReference>
<proteinExistence type="predicted"/>
<dbReference type="Proteomes" id="UP001528912">
    <property type="component" value="Unassembled WGS sequence"/>
</dbReference>
<dbReference type="SUPFAM" id="SSF55486">
    <property type="entry name" value="Metalloproteases ('zincins'), catalytic domain"/>
    <property type="match status" value="1"/>
</dbReference>
<accession>A0ABT6C4F1</accession>
<evidence type="ECO:0000313" key="4">
    <source>
        <dbReference type="Proteomes" id="UP001528912"/>
    </source>
</evidence>
<comment type="caution">
    <text evidence="3">The sequence shown here is derived from an EMBL/GenBank/DDBJ whole genome shotgun (WGS) entry which is preliminary data.</text>
</comment>
<evidence type="ECO:0000313" key="3">
    <source>
        <dbReference type="EMBL" id="MDF8263824.1"/>
    </source>
</evidence>
<protein>
    <submittedName>
        <fullName evidence="3">DUF3152 domain-containing protein</fullName>
    </submittedName>
</protein>
<gene>
    <name evidence="3" type="ORF">P4R38_06175</name>
</gene>
<reference evidence="3 4" key="1">
    <citation type="submission" date="2023-03" db="EMBL/GenBank/DDBJ databases">
        <title>YIM 133296 draft genome.</title>
        <authorList>
            <person name="Xiong L."/>
        </authorList>
    </citation>
    <scope>NUCLEOTIDE SEQUENCE [LARGE SCALE GENOMIC DNA]</scope>
    <source>
        <strain evidence="3 4">YIM 133296</strain>
    </source>
</reference>
<evidence type="ECO:0000259" key="2">
    <source>
        <dbReference type="Pfam" id="PF11350"/>
    </source>
</evidence>
<feature type="domain" description="DUF3152" evidence="2">
    <location>
        <begin position="607"/>
        <end position="758"/>
    </location>
</feature>
<keyword evidence="4" id="KW-1185">Reference proteome</keyword>